<dbReference type="Proteomes" id="UP000277279">
    <property type="component" value="Unassembled WGS sequence"/>
</dbReference>
<comment type="caution">
    <text evidence="1">The sequence shown here is derived from an EMBL/GenBank/DDBJ whole genome shotgun (WGS) entry which is preliminary data.</text>
</comment>
<evidence type="ECO:0000313" key="1">
    <source>
        <dbReference type="EMBL" id="RSB75420.1"/>
    </source>
</evidence>
<dbReference type="AlphaFoldDB" id="A0A427MW93"/>
<dbReference type="NCBIfam" id="TIGR02522">
    <property type="entry name" value="pilus_cpaD"/>
    <property type="match status" value="1"/>
</dbReference>
<gene>
    <name evidence="1" type="ORF">EFD55_19320</name>
</gene>
<dbReference type="OrthoDB" id="9802674at2"/>
<dbReference type="RefSeq" id="WP_125846632.1">
    <property type="nucleotide sequence ID" value="NZ_JACHXH010000013.1"/>
</dbReference>
<reference evidence="1 2" key="1">
    <citation type="submission" date="2018-11" db="EMBL/GenBank/DDBJ databases">
        <authorList>
            <person name="Huo Y."/>
        </authorList>
    </citation>
    <scope>NUCLEOTIDE SEQUENCE [LARGE SCALE GENOMIC DNA]</scope>
    <source>
        <strain evidence="1 2">DSM 30132</strain>
    </source>
</reference>
<name>A0A427MW93_9HYPH</name>
<dbReference type="InterPro" id="IPR019027">
    <property type="entry name" value="Pilus_biogenesis_CpaD-related"/>
</dbReference>
<evidence type="ECO:0000313" key="2">
    <source>
        <dbReference type="Proteomes" id="UP000277279"/>
    </source>
</evidence>
<protein>
    <submittedName>
        <fullName evidence="1">Pilus assembly protein CpaD</fullName>
    </submittedName>
</protein>
<dbReference type="InterPro" id="IPR013361">
    <property type="entry name" value="Pilus_CpaD"/>
</dbReference>
<organism evidence="1 2">
    <name type="scientific">Rhizobium pisi</name>
    <dbReference type="NCBI Taxonomy" id="574561"/>
    <lineage>
        <taxon>Bacteria</taxon>
        <taxon>Pseudomonadati</taxon>
        <taxon>Pseudomonadota</taxon>
        <taxon>Alphaproteobacteria</taxon>
        <taxon>Hyphomicrobiales</taxon>
        <taxon>Rhizobiaceae</taxon>
        <taxon>Rhizobium/Agrobacterium group</taxon>
        <taxon>Rhizobium</taxon>
    </lineage>
</organism>
<accession>A0A427MW93</accession>
<dbReference type="EMBL" id="RJJT01000013">
    <property type="protein sequence ID" value="RSB75420.1"/>
    <property type="molecule type" value="Genomic_DNA"/>
</dbReference>
<dbReference type="Pfam" id="PF09476">
    <property type="entry name" value="Pilus_CpaD"/>
    <property type="match status" value="1"/>
</dbReference>
<sequence>MSGARSAAMAQNRDQAMAHMNATTLRPGISRALFVTAVISVAALAGCAGPHDQLTTGGIPDDYRARHPIIVTEAEQTVDIPVASTDRRLTIAQRDLIRGFAANYISRASGPVYVLSPQGSPNSAAAYQLRNQVRAELAGRGIASSKIVNTSYAAAGAGDAAPIRLSFTGTTAITTQCGQWPKDISNDLTNQNYYNFGCASQNNLAAQIANPEDLVAPRGMTPIDAQRRNNAIQEYRTTTSNIEDVSGGGSGGF</sequence>
<proteinExistence type="predicted"/>